<dbReference type="InterPro" id="IPR001789">
    <property type="entry name" value="Sig_transdc_resp-reg_receiver"/>
</dbReference>
<reference evidence="5 6" key="1">
    <citation type="submission" date="2019-05" db="EMBL/GenBank/DDBJ databases">
        <title>Genome sequence of Cellulomonas hominis strain CS1.</title>
        <authorList>
            <person name="Belmont J."/>
            <person name="Maclea K.S."/>
        </authorList>
    </citation>
    <scope>NUCLEOTIDE SEQUENCE [LARGE SCALE GENOMIC DNA]</scope>
    <source>
        <strain evidence="5 6">CS1</strain>
    </source>
</reference>
<dbReference type="PANTHER" id="PTHR43156:SF2">
    <property type="entry name" value="STAGE II SPORULATION PROTEIN E"/>
    <property type="match status" value="1"/>
</dbReference>
<dbReference type="Gene3D" id="3.60.40.10">
    <property type="entry name" value="PPM-type phosphatase domain"/>
    <property type="match status" value="1"/>
</dbReference>
<dbReference type="PANTHER" id="PTHR43156">
    <property type="entry name" value="STAGE II SPORULATION PROTEIN E-RELATED"/>
    <property type="match status" value="1"/>
</dbReference>
<dbReference type="Pfam" id="PF00072">
    <property type="entry name" value="Response_reg"/>
    <property type="match status" value="1"/>
</dbReference>
<dbReference type="InterPro" id="IPR011006">
    <property type="entry name" value="CheY-like_superfamily"/>
</dbReference>
<evidence type="ECO:0000313" key="6">
    <source>
        <dbReference type="Proteomes" id="UP000308121"/>
    </source>
</evidence>
<dbReference type="SMART" id="SM00448">
    <property type="entry name" value="REC"/>
    <property type="match status" value="1"/>
</dbReference>
<accession>A0A7Z8JY60</accession>
<dbReference type="Pfam" id="PF07228">
    <property type="entry name" value="SpoIIE"/>
    <property type="match status" value="1"/>
</dbReference>
<evidence type="ECO:0000313" key="5">
    <source>
        <dbReference type="EMBL" id="TKR22496.1"/>
    </source>
</evidence>
<keyword evidence="1" id="KW-0378">Hydrolase</keyword>
<proteinExistence type="predicted"/>
<sequence length="421" mass="44722">MLRRTQRGGGVTESTTPGVATPPAWPGRAGHPVDPVDGGPIALLLVEDDDGDAVLVEEHLSDAGLDVRLVRARTLDEATARLDVDCVLLDLGLPDSVGLGALQTLLAAGAPAVVVLTGRTDTETGLRAVAAGAQDYLVKGEVDGELLGRSVRYAVQRRRLQAVDRELYRSMVRAEETVRLESALLPRPSVRDAALEVRVGYRAGRDGVLGGDFYDVFERPDGTVLAIVGDVCGHGPDEAALGAVLRTAWRTLVLAGTATPDLLPLLERVLASERTRDEVFTTMSMVEVAPDRATVDLYLAGHPVPFLLGDPAAGRPSDLLPRELRGRALGIPVDGAWRPNRLELGDRWRLMMYTDGVLEATIGGTQERIGKAGLLELVDGVLAAGAEDPVAEVLREVRRRHGGELVDDTAVVVLGWGGPAS</sequence>
<organism evidence="5 6">
    <name type="scientific">Cellulomonas hominis</name>
    <dbReference type="NCBI Taxonomy" id="156981"/>
    <lineage>
        <taxon>Bacteria</taxon>
        <taxon>Bacillati</taxon>
        <taxon>Actinomycetota</taxon>
        <taxon>Actinomycetes</taxon>
        <taxon>Micrococcales</taxon>
        <taxon>Cellulomonadaceae</taxon>
        <taxon>Cellulomonas</taxon>
    </lineage>
</organism>
<keyword evidence="2" id="KW-0597">Phosphoprotein</keyword>
<comment type="caution">
    <text evidence="5">The sequence shown here is derived from an EMBL/GenBank/DDBJ whole genome shotgun (WGS) entry which is preliminary data.</text>
</comment>
<dbReference type="CDD" id="cd00156">
    <property type="entry name" value="REC"/>
    <property type="match status" value="1"/>
</dbReference>
<protein>
    <submittedName>
        <fullName evidence="5">Response regulator</fullName>
    </submittedName>
</protein>
<feature type="modified residue" description="4-aspartylphosphate" evidence="2">
    <location>
        <position position="90"/>
    </location>
</feature>
<evidence type="ECO:0000256" key="3">
    <source>
        <dbReference type="SAM" id="MobiDB-lite"/>
    </source>
</evidence>
<dbReference type="OrthoDB" id="5181538at2"/>
<dbReference type="Proteomes" id="UP000308121">
    <property type="component" value="Unassembled WGS sequence"/>
</dbReference>
<dbReference type="GO" id="GO:0000160">
    <property type="term" value="P:phosphorelay signal transduction system"/>
    <property type="evidence" value="ECO:0007669"/>
    <property type="project" value="InterPro"/>
</dbReference>
<dbReference type="EMBL" id="SZYE01000177">
    <property type="protein sequence ID" value="TKR22496.1"/>
    <property type="molecule type" value="Genomic_DNA"/>
</dbReference>
<dbReference type="InterPro" id="IPR001932">
    <property type="entry name" value="PPM-type_phosphatase-like_dom"/>
</dbReference>
<dbReference type="Gene3D" id="3.40.50.2300">
    <property type="match status" value="1"/>
</dbReference>
<dbReference type="SMART" id="SM00331">
    <property type="entry name" value="PP2C_SIG"/>
    <property type="match status" value="1"/>
</dbReference>
<dbReference type="SUPFAM" id="SSF52172">
    <property type="entry name" value="CheY-like"/>
    <property type="match status" value="1"/>
</dbReference>
<dbReference type="InterPro" id="IPR036457">
    <property type="entry name" value="PPM-type-like_dom_sf"/>
</dbReference>
<dbReference type="AlphaFoldDB" id="A0A7Z8JY60"/>
<evidence type="ECO:0000259" key="4">
    <source>
        <dbReference type="PROSITE" id="PS50110"/>
    </source>
</evidence>
<evidence type="ECO:0000256" key="2">
    <source>
        <dbReference type="PROSITE-ProRule" id="PRU00169"/>
    </source>
</evidence>
<dbReference type="GO" id="GO:0016791">
    <property type="term" value="F:phosphatase activity"/>
    <property type="evidence" value="ECO:0007669"/>
    <property type="project" value="TreeGrafter"/>
</dbReference>
<feature type="domain" description="Response regulatory" evidence="4">
    <location>
        <begin position="42"/>
        <end position="154"/>
    </location>
</feature>
<gene>
    <name evidence="5" type="ORF">FA014_16145</name>
</gene>
<name>A0A7Z8JY60_9CELL</name>
<dbReference type="PROSITE" id="PS50110">
    <property type="entry name" value="RESPONSE_REGULATORY"/>
    <property type="match status" value="1"/>
</dbReference>
<evidence type="ECO:0000256" key="1">
    <source>
        <dbReference type="ARBA" id="ARBA00022801"/>
    </source>
</evidence>
<dbReference type="InterPro" id="IPR052016">
    <property type="entry name" value="Bact_Sigma-Reg"/>
</dbReference>
<feature type="region of interest" description="Disordered" evidence="3">
    <location>
        <begin position="1"/>
        <end position="33"/>
    </location>
</feature>